<protein>
    <submittedName>
        <fullName evidence="1">Uncharacterized protein</fullName>
    </submittedName>
</protein>
<name>A0A9K3GM35_9EUKA</name>
<comment type="caution">
    <text evidence="1">The sequence shown here is derived from an EMBL/GenBank/DDBJ whole genome shotgun (WGS) entry which is preliminary data.</text>
</comment>
<keyword evidence="2" id="KW-1185">Reference proteome</keyword>
<dbReference type="Proteomes" id="UP000265618">
    <property type="component" value="Unassembled WGS sequence"/>
</dbReference>
<organism evidence="1 2">
    <name type="scientific">Kipferlia bialata</name>
    <dbReference type="NCBI Taxonomy" id="797122"/>
    <lineage>
        <taxon>Eukaryota</taxon>
        <taxon>Metamonada</taxon>
        <taxon>Carpediemonas-like organisms</taxon>
        <taxon>Kipferlia</taxon>
    </lineage>
</organism>
<accession>A0A9K3GM35</accession>
<dbReference type="AlphaFoldDB" id="A0A9K3GM35"/>
<gene>
    <name evidence="1" type="ORF">KIPB_011169</name>
</gene>
<dbReference type="EMBL" id="BDIP01004433">
    <property type="protein sequence ID" value="GIQ88829.1"/>
    <property type="molecule type" value="Genomic_DNA"/>
</dbReference>
<reference evidence="1 2" key="1">
    <citation type="journal article" date="2018" name="PLoS ONE">
        <title>The draft genome of Kipferlia bialata reveals reductive genome evolution in fornicate parasites.</title>
        <authorList>
            <person name="Tanifuji G."/>
            <person name="Takabayashi S."/>
            <person name="Kume K."/>
            <person name="Takagi M."/>
            <person name="Nakayama T."/>
            <person name="Kamikawa R."/>
            <person name="Inagaki Y."/>
            <person name="Hashimoto T."/>
        </authorList>
    </citation>
    <scope>NUCLEOTIDE SEQUENCE [LARGE SCALE GENOMIC DNA]</scope>
    <source>
        <strain evidence="1">NY0173</strain>
    </source>
</reference>
<proteinExistence type="predicted"/>
<evidence type="ECO:0000313" key="1">
    <source>
        <dbReference type="EMBL" id="GIQ88829.1"/>
    </source>
</evidence>
<evidence type="ECO:0000313" key="2">
    <source>
        <dbReference type="Proteomes" id="UP000265618"/>
    </source>
</evidence>
<sequence length="154" mass="16220">MSNMEEPEGVEIIPIVKTTRPHLEDVVALAMRGVEAQAAPLYASEAQKLANLRQIGFVCANAGADGVRGNDGANGYCGENGQDEGIFRHPATGKPGGHALGGSDGGHGVPGSQIMLRVSTTGVHNEDIAFQVRYMAPTPSLQLAWRRRDHSGCC</sequence>